<name>A0A0E9W6L2_ANGAN</name>
<reference evidence="1" key="2">
    <citation type="journal article" date="2015" name="Fish Shellfish Immunol.">
        <title>Early steps in the European eel (Anguilla anguilla)-Vibrio vulnificus interaction in the gills: Role of the RtxA13 toxin.</title>
        <authorList>
            <person name="Callol A."/>
            <person name="Pajuelo D."/>
            <person name="Ebbesson L."/>
            <person name="Teles M."/>
            <person name="MacKenzie S."/>
            <person name="Amaro C."/>
        </authorList>
    </citation>
    <scope>NUCLEOTIDE SEQUENCE</scope>
</reference>
<sequence>MKYLKFRGHKLLKRSTQITIMPNHSHKKKYLN</sequence>
<dbReference type="AlphaFoldDB" id="A0A0E9W6L2"/>
<organism evidence="1">
    <name type="scientific">Anguilla anguilla</name>
    <name type="common">European freshwater eel</name>
    <name type="synonym">Muraena anguilla</name>
    <dbReference type="NCBI Taxonomy" id="7936"/>
    <lineage>
        <taxon>Eukaryota</taxon>
        <taxon>Metazoa</taxon>
        <taxon>Chordata</taxon>
        <taxon>Craniata</taxon>
        <taxon>Vertebrata</taxon>
        <taxon>Euteleostomi</taxon>
        <taxon>Actinopterygii</taxon>
        <taxon>Neopterygii</taxon>
        <taxon>Teleostei</taxon>
        <taxon>Anguilliformes</taxon>
        <taxon>Anguillidae</taxon>
        <taxon>Anguilla</taxon>
    </lineage>
</organism>
<accession>A0A0E9W6L2</accession>
<dbReference type="EMBL" id="GBXM01022563">
    <property type="protein sequence ID" value="JAH86014.1"/>
    <property type="molecule type" value="Transcribed_RNA"/>
</dbReference>
<evidence type="ECO:0000313" key="1">
    <source>
        <dbReference type="EMBL" id="JAH86014.1"/>
    </source>
</evidence>
<protein>
    <submittedName>
        <fullName evidence="1">Uncharacterized protein</fullName>
    </submittedName>
</protein>
<reference evidence="1" key="1">
    <citation type="submission" date="2014-11" db="EMBL/GenBank/DDBJ databases">
        <authorList>
            <person name="Amaro Gonzalez C."/>
        </authorList>
    </citation>
    <scope>NUCLEOTIDE SEQUENCE</scope>
</reference>
<proteinExistence type="predicted"/>